<sequence>MQIDRGCYTPQIRSYFLSLSPHPEGYRRDNFHACYCNALQYHEPHISLSPKSDLYVVIFGENCDFAH</sequence>
<dbReference type="Proteomes" id="UP000839852">
    <property type="component" value="Unassembled WGS sequence"/>
</dbReference>
<gene>
    <name evidence="2" type="ORF">DN310_09910</name>
    <name evidence="1" type="ORF">DPA05_01070</name>
</gene>
<dbReference type="AlphaFoldDB" id="A0A3U9T2G7"/>
<evidence type="ECO:0000313" key="1">
    <source>
        <dbReference type="EMBL" id="ECE6358321.1"/>
    </source>
</evidence>
<proteinExistence type="predicted"/>
<name>A0A3U9T2G7_SALER</name>
<organism evidence="2">
    <name type="scientific">Salmonella enterica subsp. salamae</name>
    <dbReference type="NCBI Taxonomy" id="59202"/>
    <lineage>
        <taxon>Bacteria</taxon>
        <taxon>Pseudomonadati</taxon>
        <taxon>Pseudomonadota</taxon>
        <taxon>Gammaproteobacteria</taxon>
        <taxon>Enterobacterales</taxon>
        <taxon>Enterobacteriaceae</taxon>
        <taxon>Salmonella</taxon>
    </lineage>
</organism>
<protein>
    <submittedName>
        <fullName evidence="2">Uncharacterized protein</fullName>
    </submittedName>
</protein>
<evidence type="ECO:0000313" key="2">
    <source>
        <dbReference type="EMBL" id="ECI4009634.1"/>
    </source>
</evidence>
<reference evidence="2" key="1">
    <citation type="submission" date="2018-06" db="EMBL/GenBank/DDBJ databases">
        <authorList>
            <person name="Ashton P.M."/>
            <person name="Dallman T."/>
            <person name="Nair S."/>
            <person name="De Pinna E."/>
            <person name="Peters T."/>
            <person name="Grant K."/>
        </authorList>
    </citation>
    <scope>NUCLEOTIDE SEQUENCE [LARGE SCALE GENOMIC DNA]</scope>
    <source>
        <strain evidence="2">275803</strain>
        <strain evidence="1">319688</strain>
    </source>
</reference>
<dbReference type="Proteomes" id="UP000839598">
    <property type="component" value="Unassembled WGS sequence"/>
</dbReference>
<comment type="caution">
    <text evidence="2">The sequence shown here is derived from an EMBL/GenBank/DDBJ whole genome shotgun (WGS) entry which is preliminary data.</text>
</comment>
<dbReference type="EMBL" id="AAIVAV010000008">
    <property type="protein sequence ID" value="ECI4009634.1"/>
    <property type="molecule type" value="Genomic_DNA"/>
</dbReference>
<accession>A0A3U9T2G7</accession>
<dbReference type="EMBL" id="AAIIOQ010000001">
    <property type="protein sequence ID" value="ECE6358321.1"/>
    <property type="molecule type" value="Genomic_DNA"/>
</dbReference>